<reference evidence="4" key="2">
    <citation type="submission" date="2021-04" db="EMBL/GenBank/DDBJ databases">
        <authorList>
            <person name="Gilroy R."/>
        </authorList>
    </citation>
    <scope>NUCLEOTIDE SEQUENCE</scope>
    <source>
        <strain evidence="4">ChiSxjej3B15-24422</strain>
    </source>
</reference>
<dbReference type="EMBL" id="DXDD01000124">
    <property type="protein sequence ID" value="HIY60994.1"/>
    <property type="molecule type" value="Genomic_DNA"/>
</dbReference>
<dbReference type="InterPro" id="IPR004843">
    <property type="entry name" value="Calcineurin-like_PHP"/>
</dbReference>
<accession>A0A9D1YR39</accession>
<feature type="domain" description="Calcineurin-like phosphoesterase" evidence="3">
    <location>
        <begin position="25"/>
        <end position="202"/>
    </location>
</feature>
<organism evidence="4 5">
    <name type="scientific">Candidatus Eisenbergiella pullistercoris</name>
    <dbReference type="NCBI Taxonomy" id="2838555"/>
    <lineage>
        <taxon>Bacteria</taxon>
        <taxon>Bacillati</taxon>
        <taxon>Bacillota</taxon>
        <taxon>Clostridia</taxon>
        <taxon>Lachnospirales</taxon>
        <taxon>Lachnospiraceae</taxon>
        <taxon>Eisenbergiella</taxon>
    </lineage>
</organism>
<dbReference type="GO" id="GO:0008758">
    <property type="term" value="F:UDP-2,3-diacylglucosamine hydrolase activity"/>
    <property type="evidence" value="ECO:0007669"/>
    <property type="project" value="TreeGrafter"/>
</dbReference>
<dbReference type="PANTHER" id="PTHR31302:SF31">
    <property type="entry name" value="PHOSPHODIESTERASE YAEI"/>
    <property type="match status" value="1"/>
</dbReference>
<dbReference type="Proteomes" id="UP000824007">
    <property type="component" value="Unassembled WGS sequence"/>
</dbReference>
<dbReference type="GO" id="GO:0016020">
    <property type="term" value="C:membrane"/>
    <property type="evidence" value="ECO:0007669"/>
    <property type="project" value="GOC"/>
</dbReference>
<dbReference type="InterPro" id="IPR051158">
    <property type="entry name" value="Metallophosphoesterase_sf"/>
</dbReference>
<dbReference type="InterPro" id="IPR029052">
    <property type="entry name" value="Metallo-depent_PP-like"/>
</dbReference>
<evidence type="ECO:0000256" key="2">
    <source>
        <dbReference type="ARBA" id="ARBA00022801"/>
    </source>
</evidence>
<sequence>MLYDSNRFVTVEYRIRCRGLKRKYRFVMLSDLHNKSYGEHNEKLLAAIEKQKPESILIAGDMLTSEKPERTGPAQELVEKLAARYPVYYANGNHEYRLKMEEAHYGSGYRRYHARLERKGVVFLENDSVLLPEAGIRIYGAEIGKEYYKKRKGPAMDAGYLKRLLGRPSKGDYHILLAHNPDYFPAYAEWGADLVLSGHVHGGIMRLPLLGGVISPTLRLFPRYDGGLFQEGGSTMILGRGLGSHTIPIRIFNPGELVVVELEPQ</sequence>
<gene>
    <name evidence="4" type="ORF">H9831_09990</name>
</gene>
<dbReference type="AlphaFoldDB" id="A0A9D1YR39"/>
<dbReference type="PANTHER" id="PTHR31302">
    <property type="entry name" value="TRANSMEMBRANE PROTEIN WITH METALLOPHOSPHOESTERASE DOMAIN-RELATED"/>
    <property type="match status" value="1"/>
</dbReference>
<evidence type="ECO:0000313" key="5">
    <source>
        <dbReference type="Proteomes" id="UP000824007"/>
    </source>
</evidence>
<reference evidence="4" key="1">
    <citation type="journal article" date="2021" name="PeerJ">
        <title>Extensive microbial diversity within the chicken gut microbiome revealed by metagenomics and culture.</title>
        <authorList>
            <person name="Gilroy R."/>
            <person name="Ravi A."/>
            <person name="Getino M."/>
            <person name="Pursley I."/>
            <person name="Horton D.L."/>
            <person name="Alikhan N.F."/>
            <person name="Baker D."/>
            <person name="Gharbi K."/>
            <person name="Hall N."/>
            <person name="Watson M."/>
            <person name="Adriaenssens E.M."/>
            <person name="Foster-Nyarko E."/>
            <person name="Jarju S."/>
            <person name="Secka A."/>
            <person name="Antonio M."/>
            <person name="Oren A."/>
            <person name="Chaudhuri R.R."/>
            <person name="La Ragione R."/>
            <person name="Hildebrand F."/>
            <person name="Pallen M.J."/>
        </authorList>
    </citation>
    <scope>NUCLEOTIDE SEQUENCE</scope>
    <source>
        <strain evidence="4">ChiSxjej3B15-24422</strain>
    </source>
</reference>
<evidence type="ECO:0000259" key="3">
    <source>
        <dbReference type="Pfam" id="PF00149"/>
    </source>
</evidence>
<dbReference type="SUPFAM" id="SSF56300">
    <property type="entry name" value="Metallo-dependent phosphatases"/>
    <property type="match status" value="1"/>
</dbReference>
<dbReference type="Gene3D" id="3.60.21.10">
    <property type="match status" value="1"/>
</dbReference>
<comment type="caution">
    <text evidence="4">The sequence shown here is derived from an EMBL/GenBank/DDBJ whole genome shotgun (WGS) entry which is preliminary data.</text>
</comment>
<protein>
    <submittedName>
        <fullName evidence="4">Metallophosphoesterase</fullName>
    </submittedName>
</protein>
<keyword evidence="1" id="KW-0479">Metal-binding</keyword>
<evidence type="ECO:0000313" key="4">
    <source>
        <dbReference type="EMBL" id="HIY60994.1"/>
    </source>
</evidence>
<proteinExistence type="predicted"/>
<evidence type="ECO:0000256" key="1">
    <source>
        <dbReference type="ARBA" id="ARBA00022723"/>
    </source>
</evidence>
<name>A0A9D1YR39_9FIRM</name>
<keyword evidence="2" id="KW-0378">Hydrolase</keyword>
<dbReference type="GO" id="GO:0046872">
    <property type="term" value="F:metal ion binding"/>
    <property type="evidence" value="ECO:0007669"/>
    <property type="project" value="UniProtKB-KW"/>
</dbReference>
<dbReference type="GO" id="GO:0009245">
    <property type="term" value="P:lipid A biosynthetic process"/>
    <property type="evidence" value="ECO:0007669"/>
    <property type="project" value="TreeGrafter"/>
</dbReference>
<dbReference type="Pfam" id="PF00149">
    <property type="entry name" value="Metallophos"/>
    <property type="match status" value="1"/>
</dbReference>